<dbReference type="InterPro" id="IPR006655">
    <property type="entry name" value="Mopterin_OxRdtase_prok_CS"/>
</dbReference>
<dbReference type="RefSeq" id="WP_173114746.1">
    <property type="nucleotide sequence ID" value="NZ_AP022829.1"/>
</dbReference>
<feature type="domain" description="Molybdopterin oxidoreductase" evidence="9">
    <location>
        <begin position="129"/>
        <end position="601"/>
    </location>
</feature>
<evidence type="ECO:0000313" key="12">
    <source>
        <dbReference type="Proteomes" id="UP000501727"/>
    </source>
</evidence>
<reference evidence="12" key="1">
    <citation type="journal article" date="2020" name="Microbiol. Resour. Announc.">
        <title>Complete Genome Sequence of Adlercreutzia sp. Strain 8CFCBH1, a Potent Producer of Equol, Isolated from Healthy Japanese Feces.</title>
        <authorList>
            <person name="Ogata Y."/>
            <person name="Sakamoto M."/>
            <person name="Ohkuma M."/>
            <person name="Hattori M."/>
            <person name="Suda W."/>
        </authorList>
    </citation>
    <scope>NUCLEOTIDE SEQUENCE [LARGE SCALE GENOMIC DNA]</scope>
    <source>
        <strain evidence="12">8CFCBH1</strain>
    </source>
</reference>
<dbReference type="PANTHER" id="PTHR43742">
    <property type="entry name" value="TRIMETHYLAMINE-N-OXIDE REDUCTASE"/>
    <property type="match status" value="1"/>
</dbReference>
<dbReference type="GO" id="GO:0016491">
    <property type="term" value="F:oxidoreductase activity"/>
    <property type="evidence" value="ECO:0007669"/>
    <property type="project" value="UniProtKB-KW"/>
</dbReference>
<evidence type="ECO:0000256" key="2">
    <source>
        <dbReference type="ARBA" id="ARBA00010312"/>
    </source>
</evidence>
<dbReference type="PROSITE" id="PS00932">
    <property type="entry name" value="MOLYBDOPTERIN_PROK_3"/>
    <property type="match status" value="1"/>
</dbReference>
<dbReference type="InterPro" id="IPR009010">
    <property type="entry name" value="Asp_de-COase-like_dom_sf"/>
</dbReference>
<dbReference type="Gene3D" id="3.40.228.10">
    <property type="entry name" value="Dimethylsulfoxide Reductase, domain 2"/>
    <property type="match status" value="1"/>
</dbReference>
<keyword evidence="12" id="KW-1185">Reference proteome</keyword>
<keyword evidence="6" id="KW-0560">Oxidoreductase</keyword>
<evidence type="ECO:0000256" key="6">
    <source>
        <dbReference type="ARBA" id="ARBA00023002"/>
    </source>
</evidence>
<dbReference type="PANTHER" id="PTHR43742:SF6">
    <property type="entry name" value="OXIDOREDUCTASE YYAE-RELATED"/>
    <property type="match status" value="1"/>
</dbReference>
<keyword evidence="7" id="KW-0408">Iron</keyword>
<dbReference type="GO" id="GO:0051536">
    <property type="term" value="F:iron-sulfur cluster binding"/>
    <property type="evidence" value="ECO:0007669"/>
    <property type="project" value="UniProtKB-KW"/>
</dbReference>
<reference evidence="12" key="2">
    <citation type="submission" date="2020-03" db="EMBL/GenBank/DDBJ databases">
        <title>Complete Genome Sequence of Adlercreutzia sp. strain 8CFCBH1 Producing Equol, Isolated from Healthy Japanese Feces.</title>
        <authorList>
            <person name="Ogata Y."/>
            <person name="Sakamoto M."/>
            <person name="Ohkuma M."/>
            <person name="Hattori M."/>
            <person name="Suda W."/>
        </authorList>
    </citation>
    <scope>NUCLEOTIDE SEQUENCE [LARGE SCALE GENOMIC DNA]</scope>
    <source>
        <strain evidence="12">8CFCBH1</strain>
    </source>
</reference>
<comment type="cofactor">
    <cofactor evidence="1">
        <name>Mo-bis(molybdopterin guanine dinucleotide)</name>
        <dbReference type="ChEBI" id="CHEBI:60539"/>
    </cofactor>
</comment>
<dbReference type="Pfam" id="PF01568">
    <property type="entry name" value="Molydop_binding"/>
    <property type="match status" value="1"/>
</dbReference>
<organism evidence="11 12">
    <name type="scientific">Adlercreutzia hattorii</name>
    <dbReference type="NCBI Taxonomy" id="2707299"/>
    <lineage>
        <taxon>Bacteria</taxon>
        <taxon>Bacillati</taxon>
        <taxon>Actinomycetota</taxon>
        <taxon>Coriobacteriia</taxon>
        <taxon>Eggerthellales</taxon>
        <taxon>Eggerthellaceae</taxon>
        <taxon>Adlercreutzia</taxon>
    </lineage>
</organism>
<dbReference type="AlphaFoldDB" id="A0A6F8SN85"/>
<protein>
    <submittedName>
        <fullName evidence="11">DMSO reductase subunit A</fullName>
    </submittedName>
</protein>
<dbReference type="SUPFAM" id="SSF53706">
    <property type="entry name" value="Formate dehydrogenase/DMSO reductase, domains 1-3"/>
    <property type="match status" value="1"/>
</dbReference>
<comment type="similarity">
    <text evidence="2">Belongs to the prokaryotic molybdopterin-containing oxidoreductase family.</text>
</comment>
<dbReference type="InterPro" id="IPR006656">
    <property type="entry name" value="Mopterin_OxRdtase"/>
</dbReference>
<accession>A0A6F8SN85</accession>
<dbReference type="GO" id="GO:0043546">
    <property type="term" value="F:molybdopterin cofactor binding"/>
    <property type="evidence" value="ECO:0007669"/>
    <property type="project" value="InterPro"/>
</dbReference>
<evidence type="ECO:0000256" key="7">
    <source>
        <dbReference type="ARBA" id="ARBA00023004"/>
    </source>
</evidence>
<evidence type="ECO:0000256" key="8">
    <source>
        <dbReference type="ARBA" id="ARBA00023014"/>
    </source>
</evidence>
<dbReference type="GO" id="GO:0046872">
    <property type="term" value="F:metal ion binding"/>
    <property type="evidence" value="ECO:0007669"/>
    <property type="project" value="UniProtKB-KW"/>
</dbReference>
<dbReference type="InterPro" id="IPR050612">
    <property type="entry name" value="Prok_Mopterin_Oxidored"/>
</dbReference>
<dbReference type="InterPro" id="IPR006657">
    <property type="entry name" value="MoPterin_dinucl-bd_dom"/>
</dbReference>
<keyword evidence="4" id="KW-0479">Metal-binding</keyword>
<dbReference type="EMBL" id="AP022829">
    <property type="protein sequence ID" value="BCA89699.1"/>
    <property type="molecule type" value="Genomic_DNA"/>
</dbReference>
<evidence type="ECO:0000256" key="1">
    <source>
        <dbReference type="ARBA" id="ARBA00001942"/>
    </source>
</evidence>
<dbReference type="Gene3D" id="3.40.50.12440">
    <property type="match status" value="1"/>
</dbReference>
<evidence type="ECO:0000256" key="5">
    <source>
        <dbReference type="ARBA" id="ARBA00022729"/>
    </source>
</evidence>
<proteinExistence type="inferred from homology"/>
<evidence type="ECO:0000259" key="10">
    <source>
        <dbReference type="Pfam" id="PF01568"/>
    </source>
</evidence>
<dbReference type="Gene3D" id="3.30.2070.10">
    <property type="entry name" value="Formate dehydrogenase/DMSO reductase"/>
    <property type="match status" value="1"/>
</dbReference>
<name>A0A6F8SN85_9ACTN</name>
<dbReference type="Pfam" id="PF00384">
    <property type="entry name" value="Molybdopterin"/>
    <property type="match status" value="1"/>
</dbReference>
<evidence type="ECO:0000259" key="9">
    <source>
        <dbReference type="Pfam" id="PF00384"/>
    </source>
</evidence>
<dbReference type="SUPFAM" id="SSF50692">
    <property type="entry name" value="ADC-like"/>
    <property type="match status" value="1"/>
</dbReference>
<dbReference type="KEGG" id="ahat:ADCFC_23180"/>
<keyword evidence="5" id="KW-0732">Signal</keyword>
<dbReference type="PROSITE" id="PS51318">
    <property type="entry name" value="TAT"/>
    <property type="match status" value="1"/>
</dbReference>
<evidence type="ECO:0000256" key="3">
    <source>
        <dbReference type="ARBA" id="ARBA00022505"/>
    </source>
</evidence>
<keyword evidence="8" id="KW-0411">Iron-sulfur</keyword>
<dbReference type="Proteomes" id="UP000501727">
    <property type="component" value="Chromosome"/>
</dbReference>
<sequence length="821" mass="90368">MEEKEQFAPTEIVKDGKVTRRTFVKGAGWLTITSAIGASALGCAPAQKSESEDDKLAETGPVADPEEGFTYKSACCSVNCTSRCHLRARVKDDKIYTVTPGQMPGRDDYANCCLRSIGLGTRTHDENVRVMHPMKRTGERGSGEFEQITWEQAIDEIAERMEATKAQYGPKACGFYSFTGNLSKLSWEAPTRFAGTYGGTAFDIEGIMGDHGATMGMTLCFGQGRGAHDTRDYMNSNMVVLWGRNVADTHTSEFRYLVKARENGAKIVVVDPRLCSTAAIADQWIPIKAQTDPALALGMMNVIISKDLHAKDWLVANSVAPFLVRESDGAMLRDGEGEDAAWMVWDTAAGKAVPNTTEGVTAALSGTFEVNGETCRTAFDHLCDEVSKYTLEYTSEITGLDPEVIENFAMEYINAQPAGIRMGQGMQRVYNSHSPFRTVATLAAVAGYIGVEGGGASHAGGTASIRSTPGITIPAFNYDEWANTGANEVNMVKSSTLYDQIITKQPNPIDFMWFANSNFINMSPDANKIINEVLPNISTIVTVDPYWTWTAKYSDYVLPACNYWEKWDFLDRSPWVFFQSPAVAPAGESKSDVEIMSLLAAKVGLGDLWNKTDEEWVRSFVNEEHPAWEGFDFDKAVEEGIWGRPDGIYDSQIVFADGVFPTPSTKFTFYNDDLVEFEEEVPCYKPMLEDPKGPLGEKYPLVFLQYHDRMNVHTQHIGIPALAGIQDEPLLEMNPVDAKARGIADGDVVSITNDRGACKMKVFVTEGIVPGTVATQSGWTPDYTIEGNYQTLTHLTLNPTEEHISQTCTAFYDVLVEVEKA</sequence>
<keyword evidence="3" id="KW-0500">Molybdenum</keyword>
<dbReference type="Gene3D" id="2.40.40.20">
    <property type="match status" value="1"/>
</dbReference>
<gene>
    <name evidence="11" type="ORF">ADCFC_21960</name>
</gene>
<evidence type="ECO:0000313" key="11">
    <source>
        <dbReference type="EMBL" id="BCA89699.1"/>
    </source>
</evidence>
<dbReference type="Gene3D" id="3.40.50.740">
    <property type="match status" value="1"/>
</dbReference>
<feature type="domain" description="Molybdopterin dinucleotide-binding" evidence="10">
    <location>
        <begin position="701"/>
        <end position="800"/>
    </location>
</feature>
<evidence type="ECO:0000256" key="4">
    <source>
        <dbReference type="ARBA" id="ARBA00022723"/>
    </source>
</evidence>
<dbReference type="InterPro" id="IPR006311">
    <property type="entry name" value="TAT_signal"/>
</dbReference>